<reference evidence="1 2" key="1">
    <citation type="submission" date="2018-05" db="EMBL/GenBank/DDBJ databases">
        <title>Rhodohalobacter halophilus gen. nov., sp. nov., a moderately halophilic member of the family Balneolaceae.</title>
        <authorList>
            <person name="Liu Z.-W."/>
        </authorList>
    </citation>
    <scope>NUCLEOTIDE SEQUENCE [LARGE SCALE GENOMIC DNA]</scope>
    <source>
        <strain evidence="1 2">8A47</strain>
    </source>
</reference>
<evidence type="ECO:0000313" key="2">
    <source>
        <dbReference type="Proteomes" id="UP000245533"/>
    </source>
</evidence>
<protein>
    <submittedName>
        <fullName evidence="1">DUF4290 domain-containing protein</fullName>
    </submittedName>
</protein>
<gene>
    <name evidence="1" type="ORF">DDZ15_06955</name>
</gene>
<keyword evidence="2" id="KW-1185">Reference proteome</keyword>
<dbReference type="Proteomes" id="UP000245533">
    <property type="component" value="Unassembled WGS sequence"/>
</dbReference>
<dbReference type="InterPro" id="IPR025632">
    <property type="entry name" value="DUF4290"/>
</dbReference>
<name>A0A316TWS2_9BACT</name>
<dbReference type="OrthoDB" id="1466969at2"/>
<organism evidence="1 2">
    <name type="scientific">Rhodohalobacter mucosus</name>
    <dbReference type="NCBI Taxonomy" id="2079485"/>
    <lineage>
        <taxon>Bacteria</taxon>
        <taxon>Pseudomonadati</taxon>
        <taxon>Balneolota</taxon>
        <taxon>Balneolia</taxon>
        <taxon>Balneolales</taxon>
        <taxon>Balneolaceae</taxon>
        <taxon>Rhodohalobacter</taxon>
    </lineage>
</organism>
<sequence length="91" mass="10840">MFLKQNKPKDYDCGYNLDLMIAAIPRIEDQDERIRYAKRVVGLIKQSHPNWVDKKGQSELAWDYYYELAEYNPEDYGIRNPFKTGQFDDAE</sequence>
<evidence type="ECO:0000313" key="1">
    <source>
        <dbReference type="EMBL" id="PWN07004.1"/>
    </source>
</evidence>
<dbReference type="AlphaFoldDB" id="A0A316TWS2"/>
<dbReference type="RefSeq" id="WP_109646353.1">
    <property type="nucleotide sequence ID" value="NZ_QGGB01000005.1"/>
</dbReference>
<dbReference type="Pfam" id="PF14123">
    <property type="entry name" value="DUF4290"/>
    <property type="match status" value="1"/>
</dbReference>
<dbReference type="EMBL" id="QGGB01000005">
    <property type="protein sequence ID" value="PWN07004.1"/>
    <property type="molecule type" value="Genomic_DNA"/>
</dbReference>
<proteinExistence type="predicted"/>
<accession>A0A316TWS2</accession>
<comment type="caution">
    <text evidence="1">The sequence shown here is derived from an EMBL/GenBank/DDBJ whole genome shotgun (WGS) entry which is preliminary data.</text>
</comment>